<dbReference type="AlphaFoldDB" id="X0UCF5"/>
<comment type="caution">
    <text evidence="1">The sequence shown here is derived from an EMBL/GenBank/DDBJ whole genome shotgun (WGS) entry which is preliminary data.</text>
</comment>
<reference evidence="1" key="1">
    <citation type="journal article" date="2014" name="Front. Microbiol.">
        <title>High frequency of phylogenetically diverse reductive dehalogenase-homologous genes in deep subseafloor sedimentary metagenomes.</title>
        <authorList>
            <person name="Kawai M."/>
            <person name="Futagami T."/>
            <person name="Toyoda A."/>
            <person name="Takaki Y."/>
            <person name="Nishi S."/>
            <person name="Hori S."/>
            <person name="Arai W."/>
            <person name="Tsubouchi T."/>
            <person name="Morono Y."/>
            <person name="Uchiyama I."/>
            <person name="Ito T."/>
            <person name="Fujiyama A."/>
            <person name="Inagaki F."/>
            <person name="Takami H."/>
        </authorList>
    </citation>
    <scope>NUCLEOTIDE SEQUENCE</scope>
    <source>
        <strain evidence="1">Expedition CK06-06</strain>
    </source>
</reference>
<proteinExistence type="predicted"/>
<dbReference type="EMBL" id="BARS01022724">
    <property type="protein sequence ID" value="GAG03285.1"/>
    <property type="molecule type" value="Genomic_DNA"/>
</dbReference>
<organism evidence="1">
    <name type="scientific">marine sediment metagenome</name>
    <dbReference type="NCBI Taxonomy" id="412755"/>
    <lineage>
        <taxon>unclassified sequences</taxon>
        <taxon>metagenomes</taxon>
        <taxon>ecological metagenomes</taxon>
    </lineage>
</organism>
<feature type="non-terminal residue" evidence="1">
    <location>
        <position position="270"/>
    </location>
</feature>
<name>X0UCF5_9ZZZZ</name>
<evidence type="ECO:0000313" key="1">
    <source>
        <dbReference type="EMBL" id="GAG03285.1"/>
    </source>
</evidence>
<accession>X0UCF5</accession>
<sequence>GDIASSGTIGWDTVQLSEVSSDLNINTDIRLSGATPTIMATGGTNAMYIDMPGGGKSQNFRIRDSAQALVWGVSNTGDVSFYGDIHNLQSATGTTFQQNGSVPITWKLGGGTGYFQVTNVSSEEVFRAGDQDVSVTNNLDVGGNVTVSGIGDFGDTITAGGTTPEIQFSATSGTIGVSGNIDLIQLTGADVTIDGDLYCDNFYTSSVRAGRDTVASGVDNHTVAFVYNFVNTDYTVSVNLANTVDTPPSLYSSIITSTTVSGFSVLFSGD</sequence>
<feature type="non-terminal residue" evidence="1">
    <location>
        <position position="1"/>
    </location>
</feature>
<gene>
    <name evidence="1" type="ORF">S01H1_36286</name>
</gene>
<protein>
    <submittedName>
        <fullName evidence="1">Uncharacterized protein</fullName>
    </submittedName>
</protein>